<reference evidence="1 2" key="1">
    <citation type="submission" date="2018-11" db="EMBL/GenBank/DDBJ databases">
        <title>Genomes From Bacteria Associated with the Canine Oral Cavity: a Test Case for Automated Genome-Based Taxonomic Assignment.</title>
        <authorList>
            <person name="Coil D.A."/>
            <person name="Jospin G."/>
            <person name="Darling A.E."/>
            <person name="Wallis C."/>
            <person name="Davis I.J."/>
            <person name="Harris S."/>
            <person name="Eisen J.A."/>
            <person name="Holcombe L.J."/>
            <person name="O'Flynn C."/>
        </authorList>
    </citation>
    <scope>NUCLEOTIDE SEQUENCE [LARGE SCALE GENOMIC DNA]</scope>
    <source>
        <strain evidence="1 2">OH2822_COT-296</strain>
    </source>
</reference>
<evidence type="ECO:0000313" key="2">
    <source>
        <dbReference type="Proteomes" id="UP000280935"/>
    </source>
</evidence>
<dbReference type="GO" id="GO:0016301">
    <property type="term" value="F:kinase activity"/>
    <property type="evidence" value="ECO:0007669"/>
    <property type="project" value="UniProtKB-KW"/>
</dbReference>
<dbReference type="AlphaFoldDB" id="A0A3P1WRR3"/>
<evidence type="ECO:0000313" key="1">
    <source>
        <dbReference type="EMBL" id="RRD49304.1"/>
    </source>
</evidence>
<dbReference type="EMBL" id="RQYT01000019">
    <property type="protein sequence ID" value="RRD49304.1"/>
    <property type="molecule type" value="Genomic_DNA"/>
</dbReference>
<dbReference type="InterPro" id="IPR011009">
    <property type="entry name" value="Kinase-like_dom_sf"/>
</dbReference>
<keyword evidence="1" id="KW-0808">Transferase</keyword>
<name>A0A3P1WRR3_9ACTN</name>
<dbReference type="OrthoDB" id="7842280at2"/>
<organism evidence="1 2">
    <name type="scientific">Arachnia propionica</name>
    <dbReference type="NCBI Taxonomy" id="1750"/>
    <lineage>
        <taxon>Bacteria</taxon>
        <taxon>Bacillati</taxon>
        <taxon>Actinomycetota</taxon>
        <taxon>Actinomycetes</taxon>
        <taxon>Propionibacteriales</taxon>
        <taxon>Propionibacteriaceae</taxon>
        <taxon>Arachnia</taxon>
    </lineage>
</organism>
<accession>A0A3P1WRR3</accession>
<proteinExistence type="predicted"/>
<dbReference type="SUPFAM" id="SSF56112">
    <property type="entry name" value="Protein kinase-like (PK-like)"/>
    <property type="match status" value="1"/>
</dbReference>
<dbReference type="Proteomes" id="UP000280935">
    <property type="component" value="Unassembled WGS sequence"/>
</dbReference>
<protein>
    <submittedName>
        <fullName evidence="1">Serine kinase</fullName>
    </submittedName>
</protein>
<gene>
    <name evidence="1" type="ORF">EII35_09050</name>
</gene>
<sequence length="338" mass="36646">MTDLRELWERSGVTRVWPGKKGTLAFEWVDDQGRLRAGSASASGVTILDHGTDPALPGLSPDRPGTIVVHRYGRRAVAVTRDTVTKYTRAGQAAPVVHGSRRFAELCSRAGIATPEVLSHDDARIEFAKAPGASLHDLGDAGVEGWRRFVEAWPAMAGGEADLPTHSADDEAATLARWHGLALEHGAIPRNAALDRAVEEVCADLSGHDDGPIGVIHRDLHDKQLLWDGERLTLLDLDLGSRGEIAQDLGNALAHAEVRGRQGVLSVEGVTRMVDLLAGAVPALEVNPARVVLHRRAARLRIGFVHAFRPADQSWLLPWLEECAARTHHHDTLERTLS</sequence>
<dbReference type="Gene3D" id="3.90.1200.10">
    <property type="match status" value="1"/>
</dbReference>
<keyword evidence="1" id="KW-0418">Kinase</keyword>
<comment type="caution">
    <text evidence="1">The sequence shown here is derived from an EMBL/GenBank/DDBJ whole genome shotgun (WGS) entry which is preliminary data.</text>
</comment>
<dbReference type="RefSeq" id="WP_125228144.1">
    <property type="nucleotide sequence ID" value="NZ_RQYT01000019.1"/>
</dbReference>